<dbReference type="GO" id="GO:0042626">
    <property type="term" value="F:ATPase-coupled transmembrane transporter activity"/>
    <property type="evidence" value="ECO:0007669"/>
    <property type="project" value="InterPro"/>
</dbReference>
<organism evidence="8 9">
    <name type="scientific">Bordetella genomosp. 13</name>
    <dbReference type="NCBI Taxonomy" id="463040"/>
    <lineage>
        <taxon>Bacteria</taxon>
        <taxon>Pseudomonadati</taxon>
        <taxon>Pseudomonadota</taxon>
        <taxon>Betaproteobacteria</taxon>
        <taxon>Burkholderiales</taxon>
        <taxon>Alcaligenaceae</taxon>
        <taxon>Bordetella</taxon>
    </lineage>
</organism>
<evidence type="ECO:0000313" key="8">
    <source>
        <dbReference type="EMBL" id="ARP93673.1"/>
    </source>
</evidence>
<evidence type="ECO:0000256" key="5">
    <source>
        <dbReference type="ARBA" id="ARBA00055538"/>
    </source>
</evidence>
<dbReference type="RefSeq" id="WP_086077450.1">
    <property type="nucleotide sequence ID" value="NZ_CP021111.1"/>
</dbReference>
<dbReference type="OrthoDB" id="286202at2"/>
<keyword evidence="4" id="KW-0732">Signal</keyword>
<dbReference type="AlphaFoldDB" id="A0A1W6Z8G2"/>
<gene>
    <name evidence="8" type="ORF">CAL15_04310</name>
</gene>
<dbReference type="CDD" id="cd13557">
    <property type="entry name" value="PBP2_SsuA"/>
    <property type="match status" value="1"/>
</dbReference>
<evidence type="ECO:0000256" key="6">
    <source>
        <dbReference type="ARBA" id="ARBA00070228"/>
    </source>
</evidence>
<keyword evidence="9" id="KW-1185">Reference proteome</keyword>
<protein>
    <recommendedName>
        <fullName evidence="6">Putative aliphatic sulfonates-binding protein</fullName>
    </recommendedName>
</protein>
<comment type="similarity">
    <text evidence="2">Belongs to the bacterial solute-binding protein SsuA/TauA family.</text>
</comment>
<dbReference type="GO" id="GO:0016020">
    <property type="term" value="C:membrane"/>
    <property type="evidence" value="ECO:0007669"/>
    <property type="project" value="InterPro"/>
</dbReference>
<dbReference type="NCBIfam" id="TIGR01728">
    <property type="entry name" value="SsuA_fam"/>
    <property type="match status" value="1"/>
</dbReference>
<comment type="subcellular location">
    <subcellularLocation>
        <location evidence="1">Periplasm</location>
    </subcellularLocation>
</comment>
<reference evidence="8 9" key="1">
    <citation type="submission" date="2017-05" db="EMBL/GenBank/DDBJ databases">
        <title>Complete and WGS of Bordetella genogroups.</title>
        <authorList>
            <person name="Spilker T."/>
            <person name="LiPuma J."/>
        </authorList>
    </citation>
    <scope>NUCLEOTIDE SEQUENCE [LARGE SCALE GENOMIC DNA]</scope>
    <source>
        <strain evidence="8 9">AU7206</strain>
    </source>
</reference>
<evidence type="ECO:0000256" key="4">
    <source>
        <dbReference type="ARBA" id="ARBA00022729"/>
    </source>
</evidence>
<dbReference type="InterPro" id="IPR001638">
    <property type="entry name" value="Solute-binding_3/MltF_N"/>
</dbReference>
<evidence type="ECO:0000313" key="9">
    <source>
        <dbReference type="Proteomes" id="UP000194161"/>
    </source>
</evidence>
<dbReference type="FunFam" id="3.40.190.10:FF:000050">
    <property type="entry name" value="Sulfonate ABC transporter substrate-binding protein"/>
    <property type="match status" value="1"/>
</dbReference>
<dbReference type="SUPFAM" id="SSF53850">
    <property type="entry name" value="Periplasmic binding protein-like II"/>
    <property type="match status" value="1"/>
</dbReference>
<keyword evidence="3" id="KW-0813">Transport</keyword>
<dbReference type="PANTHER" id="PTHR30024">
    <property type="entry name" value="ALIPHATIC SULFONATES-BINDING PROTEIN-RELATED"/>
    <property type="match status" value="1"/>
</dbReference>
<dbReference type="EMBL" id="CP021111">
    <property type="protein sequence ID" value="ARP93673.1"/>
    <property type="molecule type" value="Genomic_DNA"/>
</dbReference>
<dbReference type="GO" id="GO:0042597">
    <property type="term" value="C:periplasmic space"/>
    <property type="evidence" value="ECO:0007669"/>
    <property type="project" value="UniProtKB-SubCell"/>
</dbReference>
<sequence>MSQDNPPVPSRRRRTLLQGALGLSALSGAGLSATSFGATSAKQFRVGWQKGSNLAILKARGNLDERLKKEGVAVRWVEFTAGPQMLEALNVGGIDFACVGETPPVFAQAAGADLRYVASEPPAPRAEKILVQKDSPIKSVAELKGKRVALNRGSNVHYFIVKSLERAGLKYGDVDVKLLPPAEARAAFESHSIDAWVIWDPFAQAAIGQIGARVLETAEGVALNYNFYLSTGKYTSAHPEVIRWSLAEIKATDDWVVANFDAAADILAPQIALPREITRAALQNYAYGVQPISAEAIKNQQTIADTFTELKLIPKKLDVASVVWQDG</sequence>
<comment type="function">
    <text evidence="5">Part of a binding-protein-dependent transport system for aliphatic sulfonates. Putative binding protein.</text>
</comment>
<dbReference type="InterPro" id="IPR006311">
    <property type="entry name" value="TAT_signal"/>
</dbReference>
<dbReference type="SMART" id="SM00062">
    <property type="entry name" value="PBPb"/>
    <property type="match status" value="1"/>
</dbReference>
<dbReference type="PANTHER" id="PTHR30024:SF42">
    <property type="entry name" value="ALIPHATIC SULFONATES-BINDING PROTEIN-RELATED"/>
    <property type="match status" value="1"/>
</dbReference>
<evidence type="ECO:0000256" key="1">
    <source>
        <dbReference type="ARBA" id="ARBA00004418"/>
    </source>
</evidence>
<dbReference type="InterPro" id="IPR015168">
    <property type="entry name" value="SsuA/THI5"/>
</dbReference>
<accession>A0A1W6Z8G2</accession>
<dbReference type="Gene3D" id="3.40.190.10">
    <property type="entry name" value="Periplasmic binding protein-like II"/>
    <property type="match status" value="2"/>
</dbReference>
<dbReference type="KEGG" id="bgm:CAL15_04310"/>
<evidence type="ECO:0000256" key="2">
    <source>
        <dbReference type="ARBA" id="ARBA00010742"/>
    </source>
</evidence>
<dbReference type="PROSITE" id="PS51318">
    <property type="entry name" value="TAT"/>
    <property type="match status" value="1"/>
</dbReference>
<name>A0A1W6Z8G2_9BORD</name>
<evidence type="ECO:0000259" key="7">
    <source>
        <dbReference type="SMART" id="SM00062"/>
    </source>
</evidence>
<proteinExistence type="inferred from homology"/>
<feature type="domain" description="Solute-binding protein family 3/N-terminal" evidence="7">
    <location>
        <begin position="43"/>
        <end position="263"/>
    </location>
</feature>
<evidence type="ECO:0000256" key="3">
    <source>
        <dbReference type="ARBA" id="ARBA00022448"/>
    </source>
</evidence>
<dbReference type="Pfam" id="PF09084">
    <property type="entry name" value="NMT1"/>
    <property type="match status" value="1"/>
</dbReference>
<dbReference type="Proteomes" id="UP000194161">
    <property type="component" value="Chromosome"/>
</dbReference>
<dbReference type="InterPro" id="IPR010067">
    <property type="entry name" value="ABC_SsuA_sub-bd"/>
</dbReference>
<dbReference type="STRING" id="463040.CAL15_04310"/>